<proteinExistence type="predicted"/>
<dbReference type="Proteomes" id="UP001054837">
    <property type="component" value="Unassembled WGS sequence"/>
</dbReference>
<evidence type="ECO:0000256" key="1">
    <source>
        <dbReference type="SAM" id="MobiDB-lite"/>
    </source>
</evidence>
<gene>
    <name evidence="2" type="ORF">CDAR_100821</name>
</gene>
<dbReference type="EMBL" id="BPLQ01013680">
    <property type="protein sequence ID" value="GIY74007.1"/>
    <property type="molecule type" value="Genomic_DNA"/>
</dbReference>
<feature type="compositionally biased region" description="Basic and acidic residues" evidence="1">
    <location>
        <begin position="23"/>
        <end position="34"/>
    </location>
</feature>
<keyword evidence="3" id="KW-1185">Reference proteome</keyword>
<sequence>MMSVFKKKSQSEECKEGGGGGGGRKETRFGREDEVASMQKSFSLCEKHLFREAHPGIERALGHRKMPFPGIQPPPLAFASLFVH</sequence>
<comment type="caution">
    <text evidence="2">The sequence shown here is derived from an EMBL/GenBank/DDBJ whole genome shotgun (WGS) entry which is preliminary data.</text>
</comment>
<evidence type="ECO:0000313" key="2">
    <source>
        <dbReference type="EMBL" id="GIY74007.1"/>
    </source>
</evidence>
<name>A0AAV4VUQ4_9ARAC</name>
<protein>
    <submittedName>
        <fullName evidence="2">Uncharacterized protein</fullName>
    </submittedName>
</protein>
<dbReference type="AlphaFoldDB" id="A0AAV4VUQ4"/>
<feature type="region of interest" description="Disordered" evidence="1">
    <location>
        <begin position="1"/>
        <end position="35"/>
    </location>
</feature>
<organism evidence="2 3">
    <name type="scientific">Caerostris darwini</name>
    <dbReference type="NCBI Taxonomy" id="1538125"/>
    <lineage>
        <taxon>Eukaryota</taxon>
        <taxon>Metazoa</taxon>
        <taxon>Ecdysozoa</taxon>
        <taxon>Arthropoda</taxon>
        <taxon>Chelicerata</taxon>
        <taxon>Arachnida</taxon>
        <taxon>Araneae</taxon>
        <taxon>Araneomorphae</taxon>
        <taxon>Entelegynae</taxon>
        <taxon>Araneoidea</taxon>
        <taxon>Araneidae</taxon>
        <taxon>Caerostris</taxon>
    </lineage>
</organism>
<accession>A0AAV4VUQ4</accession>
<evidence type="ECO:0000313" key="3">
    <source>
        <dbReference type="Proteomes" id="UP001054837"/>
    </source>
</evidence>
<reference evidence="2 3" key="1">
    <citation type="submission" date="2021-06" db="EMBL/GenBank/DDBJ databases">
        <title>Caerostris darwini draft genome.</title>
        <authorList>
            <person name="Kono N."/>
            <person name="Arakawa K."/>
        </authorList>
    </citation>
    <scope>NUCLEOTIDE SEQUENCE [LARGE SCALE GENOMIC DNA]</scope>
</reference>